<dbReference type="EMBL" id="DRXE01000150">
    <property type="protein sequence ID" value="HHM67843.1"/>
    <property type="molecule type" value="Genomic_DNA"/>
</dbReference>
<evidence type="ECO:0000313" key="1">
    <source>
        <dbReference type="EMBL" id="HHM67843.1"/>
    </source>
</evidence>
<organism evidence="1">
    <name type="scientific">Thermus caliditerrae</name>
    <dbReference type="NCBI Taxonomy" id="1330700"/>
    <lineage>
        <taxon>Bacteria</taxon>
        <taxon>Thermotogati</taxon>
        <taxon>Deinococcota</taxon>
        <taxon>Deinococci</taxon>
        <taxon>Thermales</taxon>
        <taxon>Thermaceae</taxon>
        <taxon>Thermus</taxon>
    </lineage>
</organism>
<accession>A0A7C5REL3</accession>
<protein>
    <submittedName>
        <fullName evidence="1">Uncharacterized protein</fullName>
    </submittedName>
</protein>
<proteinExistence type="predicted"/>
<reference evidence="1" key="1">
    <citation type="journal article" date="2020" name="mSystems">
        <title>Genome- and Community-Level Interaction Insights into Carbon Utilization and Element Cycling Functions of Hydrothermarchaeota in Hydrothermal Sediment.</title>
        <authorList>
            <person name="Zhou Z."/>
            <person name="Liu Y."/>
            <person name="Xu W."/>
            <person name="Pan J."/>
            <person name="Luo Z.H."/>
            <person name="Li M."/>
        </authorList>
    </citation>
    <scope>NUCLEOTIDE SEQUENCE [LARGE SCALE GENOMIC DNA]</scope>
    <source>
        <strain evidence="1">SpSt-1071</strain>
    </source>
</reference>
<name>A0A7C5REL3_9DEIN</name>
<comment type="caution">
    <text evidence="1">The sequence shown here is derived from an EMBL/GenBank/DDBJ whole genome shotgun (WGS) entry which is preliminary data.</text>
</comment>
<sequence>MVGVASSLLVDGAWSVGQVQRWGLEVPEDALQVEGYLGLTHYRVPQRVAFLVRPDLAHLPLSALRHLAGVAEIRLRLGVPPDPEAWRVSHRRVHPVEEPDAVWLAPEGPVAVEYDAGAYSRGRVQAKGQAFALRFVGQVWGVPIPERAGTLRRLLPASSRVLLAPWM</sequence>
<dbReference type="AlphaFoldDB" id="A0A7C5REL3"/>
<gene>
    <name evidence="1" type="ORF">ENM28_03860</name>
</gene>